<feature type="chain" id="PRO_5012724680" evidence="2">
    <location>
        <begin position="18"/>
        <end position="325"/>
    </location>
</feature>
<dbReference type="EMBL" id="FJOG01000003">
    <property type="protein sequence ID" value="CZR52858.1"/>
    <property type="molecule type" value="Genomic_DNA"/>
</dbReference>
<feature type="region of interest" description="Disordered" evidence="1">
    <location>
        <begin position="275"/>
        <end position="297"/>
    </location>
</feature>
<name>A0A1L7WJD8_9HELO</name>
<keyword evidence="2" id="KW-0732">Signal</keyword>
<reference evidence="3 4" key="1">
    <citation type="submission" date="2016-03" db="EMBL/GenBank/DDBJ databases">
        <authorList>
            <person name="Ploux O."/>
        </authorList>
    </citation>
    <scope>NUCLEOTIDE SEQUENCE [LARGE SCALE GENOMIC DNA]</scope>
    <source>
        <strain evidence="3 4">UAMH 11012</strain>
    </source>
</reference>
<protein>
    <submittedName>
        <fullName evidence="3">Uncharacterized protein</fullName>
    </submittedName>
</protein>
<proteinExistence type="predicted"/>
<accession>A0A1L7WJD8</accession>
<sequence>MRLLLALSILSWSTAKASTCSNFTLFNATGSTTIPGPRINDTYPTSQWTLSNFISESPNPDAPHVSTVRHTFELQTSPYQNFSDPSFPITGCFIFVMTFPRSYANGIYDDGTCSSVLDPDCLAELITTINSTASSISRSTNATEEASCLSLQQKMRDIDDRDSGSKCSSHWGILDYTFLSAPKSAYFPTSDPACTTVDVNTANSTAIFQDSWTSFGAEEGNYTAYDTALRVPTPMIVTTWAKSGNSGWADTKIMCVPANQTITAGSRDVDAASASASGISTSTPSSTSTSSSSSATTSKTSGAVSTFGAGAHFALAVVLVFGLTI</sequence>
<keyword evidence="4" id="KW-1185">Reference proteome</keyword>
<evidence type="ECO:0000256" key="1">
    <source>
        <dbReference type="SAM" id="MobiDB-lite"/>
    </source>
</evidence>
<evidence type="ECO:0000313" key="3">
    <source>
        <dbReference type="EMBL" id="CZR52858.1"/>
    </source>
</evidence>
<dbReference type="OrthoDB" id="3552506at2759"/>
<dbReference type="Proteomes" id="UP000184330">
    <property type="component" value="Unassembled WGS sequence"/>
</dbReference>
<evidence type="ECO:0000313" key="4">
    <source>
        <dbReference type="Proteomes" id="UP000184330"/>
    </source>
</evidence>
<organism evidence="3 4">
    <name type="scientific">Phialocephala subalpina</name>
    <dbReference type="NCBI Taxonomy" id="576137"/>
    <lineage>
        <taxon>Eukaryota</taxon>
        <taxon>Fungi</taxon>
        <taxon>Dikarya</taxon>
        <taxon>Ascomycota</taxon>
        <taxon>Pezizomycotina</taxon>
        <taxon>Leotiomycetes</taxon>
        <taxon>Helotiales</taxon>
        <taxon>Mollisiaceae</taxon>
        <taxon>Phialocephala</taxon>
        <taxon>Phialocephala fortinii species complex</taxon>
    </lineage>
</organism>
<evidence type="ECO:0000256" key="2">
    <source>
        <dbReference type="SAM" id="SignalP"/>
    </source>
</evidence>
<dbReference type="AlphaFoldDB" id="A0A1L7WJD8"/>
<gene>
    <name evidence="3" type="ORF">PAC_02735</name>
</gene>
<feature type="signal peptide" evidence="2">
    <location>
        <begin position="1"/>
        <end position="17"/>
    </location>
</feature>